<feature type="transmembrane region" description="Helical" evidence="6">
    <location>
        <begin position="38"/>
        <end position="65"/>
    </location>
</feature>
<dbReference type="VEuPathDB" id="VectorBase:GMOY004486"/>
<reference evidence="7" key="1">
    <citation type="submission" date="2020-05" db="UniProtKB">
        <authorList>
            <consortium name="EnsemblMetazoa"/>
        </authorList>
    </citation>
    <scope>IDENTIFICATION</scope>
    <source>
        <strain evidence="7">Yale</strain>
    </source>
</reference>
<dbReference type="InterPro" id="IPR036259">
    <property type="entry name" value="MFS_trans_sf"/>
</dbReference>
<protein>
    <recommendedName>
        <fullName evidence="9">Major facilitator superfamily (MFS) profile domain-containing protein</fullName>
    </recommendedName>
</protein>
<evidence type="ECO:0000256" key="6">
    <source>
        <dbReference type="SAM" id="Phobius"/>
    </source>
</evidence>
<dbReference type="GO" id="GO:0016020">
    <property type="term" value="C:membrane"/>
    <property type="evidence" value="ECO:0007669"/>
    <property type="project" value="UniProtKB-SubCell"/>
</dbReference>
<keyword evidence="8" id="KW-1185">Reference proteome</keyword>
<keyword evidence="2" id="KW-0813">Transport</keyword>
<dbReference type="STRING" id="37546.A0A1B0FKZ0"/>
<dbReference type="Gene3D" id="1.20.1250.20">
    <property type="entry name" value="MFS general substrate transporter like domains"/>
    <property type="match status" value="1"/>
</dbReference>
<dbReference type="EMBL" id="CCAG010019732">
    <property type="status" value="NOT_ANNOTATED_CDS"/>
    <property type="molecule type" value="Genomic_DNA"/>
</dbReference>
<dbReference type="PhylomeDB" id="A0A1B0FKZ0"/>
<feature type="transmembrane region" description="Helical" evidence="6">
    <location>
        <begin position="108"/>
        <end position="125"/>
    </location>
</feature>
<dbReference type="PANTHER" id="PTHR23511:SF37">
    <property type="entry name" value="MAJOR FACILITATOR SUPERFAMILY (MFS) PROFILE DOMAIN-CONTAINING PROTEIN-RELATED"/>
    <property type="match status" value="1"/>
</dbReference>
<feature type="transmembrane region" description="Helical" evidence="6">
    <location>
        <begin position="220"/>
        <end position="239"/>
    </location>
</feature>
<evidence type="ECO:0000313" key="8">
    <source>
        <dbReference type="Proteomes" id="UP000092444"/>
    </source>
</evidence>
<evidence type="ECO:0000256" key="4">
    <source>
        <dbReference type="ARBA" id="ARBA00022989"/>
    </source>
</evidence>
<feature type="transmembrane region" description="Helical" evidence="6">
    <location>
        <begin position="158"/>
        <end position="180"/>
    </location>
</feature>
<evidence type="ECO:0000256" key="2">
    <source>
        <dbReference type="ARBA" id="ARBA00022448"/>
    </source>
</evidence>
<evidence type="ECO:0008006" key="9">
    <source>
        <dbReference type="Google" id="ProtNLM"/>
    </source>
</evidence>
<evidence type="ECO:0000313" key="7">
    <source>
        <dbReference type="EnsemblMetazoa" id="GMOY004486-PA"/>
    </source>
</evidence>
<evidence type="ECO:0000256" key="3">
    <source>
        <dbReference type="ARBA" id="ARBA00022692"/>
    </source>
</evidence>
<keyword evidence="5 6" id="KW-0472">Membrane</keyword>
<dbReference type="EnsemblMetazoa" id="GMOY004486-RA">
    <property type="protein sequence ID" value="GMOY004486-PA"/>
    <property type="gene ID" value="GMOY004486"/>
</dbReference>
<evidence type="ECO:0000256" key="1">
    <source>
        <dbReference type="ARBA" id="ARBA00004141"/>
    </source>
</evidence>
<sequence>MNWNTEPEDFSCPGYRIDDKQTCVELMNQVRPLFKKPYVVPFLGSCVVMSGLFFLGNGLGIWFTYLRNRRIDKDLELHTICENMAIFKKFYSEVDGCQVTLQSFRDSMLLGVTYLIMFNVVALLLRNISSKVIVLALQLLCFPLGGALPWLTNETATSVVFIIFLAIPNCLIALVSGIVIEFTSVDLRAKALCLCILIGRFGMVTGTILVGYAMDVNCELTYTLFSLYPLACSFVSVLLPGRWKCFSLIADQPRLRVSAEYVVDATARDAVHSDTKICIRNFFKKSANKKKKLVCSVIDDDGNDDDDDGDHNDDDDDDDGDGVVLVVWYGGY</sequence>
<dbReference type="SUPFAM" id="SSF103473">
    <property type="entry name" value="MFS general substrate transporter"/>
    <property type="match status" value="1"/>
</dbReference>
<comment type="subcellular location">
    <subcellularLocation>
        <location evidence="1">Membrane</location>
        <topology evidence="1">Multi-pass membrane protein</topology>
    </subcellularLocation>
</comment>
<organism evidence="7 8">
    <name type="scientific">Glossina morsitans morsitans</name>
    <name type="common">Savannah tsetse fly</name>
    <dbReference type="NCBI Taxonomy" id="37546"/>
    <lineage>
        <taxon>Eukaryota</taxon>
        <taxon>Metazoa</taxon>
        <taxon>Ecdysozoa</taxon>
        <taxon>Arthropoda</taxon>
        <taxon>Hexapoda</taxon>
        <taxon>Insecta</taxon>
        <taxon>Pterygota</taxon>
        <taxon>Neoptera</taxon>
        <taxon>Endopterygota</taxon>
        <taxon>Diptera</taxon>
        <taxon>Brachycera</taxon>
        <taxon>Muscomorpha</taxon>
        <taxon>Hippoboscoidea</taxon>
        <taxon>Glossinidae</taxon>
        <taxon>Glossina</taxon>
    </lineage>
</organism>
<feature type="transmembrane region" description="Helical" evidence="6">
    <location>
        <begin position="132"/>
        <end position="152"/>
    </location>
</feature>
<accession>A0A1B0FKZ0</accession>
<dbReference type="Proteomes" id="UP000092444">
    <property type="component" value="Unassembled WGS sequence"/>
</dbReference>
<feature type="transmembrane region" description="Helical" evidence="6">
    <location>
        <begin position="192"/>
        <end position="214"/>
    </location>
</feature>
<dbReference type="PANTHER" id="PTHR23511">
    <property type="entry name" value="SYNAPTIC VESICLE GLYCOPROTEIN 2"/>
    <property type="match status" value="1"/>
</dbReference>
<name>A0A1B0FKZ0_GLOMM</name>
<keyword evidence="4 6" id="KW-1133">Transmembrane helix</keyword>
<dbReference type="AlphaFoldDB" id="A0A1B0FKZ0"/>
<evidence type="ECO:0000256" key="5">
    <source>
        <dbReference type="ARBA" id="ARBA00023136"/>
    </source>
</evidence>
<proteinExistence type="predicted"/>
<keyword evidence="3 6" id="KW-0812">Transmembrane</keyword>